<dbReference type="EMBL" id="MK500577">
    <property type="protein sequence ID" value="QBK92398.1"/>
    <property type="molecule type" value="Genomic_DNA"/>
</dbReference>
<proteinExistence type="predicted"/>
<evidence type="ECO:0000313" key="1">
    <source>
        <dbReference type="EMBL" id="QBK92398.1"/>
    </source>
</evidence>
<organism evidence="1">
    <name type="scientific">Pithovirus LCPAC401</name>
    <dbReference type="NCBI Taxonomy" id="2506595"/>
    <lineage>
        <taxon>Viruses</taxon>
        <taxon>Pithoviruses</taxon>
    </lineage>
</organism>
<dbReference type="PANTHER" id="PTHR46586">
    <property type="entry name" value="ANKYRIN REPEAT-CONTAINING PROTEIN"/>
    <property type="match status" value="1"/>
</dbReference>
<dbReference type="Gene3D" id="1.25.40.20">
    <property type="entry name" value="Ankyrin repeat-containing domain"/>
    <property type="match status" value="1"/>
</dbReference>
<name>A0A481Z922_9VIRU</name>
<gene>
    <name evidence="1" type="ORF">LCPAC401_00360</name>
</gene>
<protein>
    <submittedName>
        <fullName evidence="1">Ankyrin repeat protein</fullName>
    </submittedName>
</protein>
<dbReference type="SUPFAM" id="SSF48403">
    <property type="entry name" value="Ankyrin repeat"/>
    <property type="match status" value="1"/>
</dbReference>
<dbReference type="InterPro" id="IPR036770">
    <property type="entry name" value="Ankyrin_rpt-contain_sf"/>
</dbReference>
<accession>A0A481Z922</accession>
<reference evidence="1" key="1">
    <citation type="journal article" date="2019" name="MBio">
        <title>Virus Genomes from Deep Sea Sediments Expand the Ocean Megavirome and Support Independent Origins of Viral Gigantism.</title>
        <authorList>
            <person name="Backstrom D."/>
            <person name="Yutin N."/>
            <person name="Jorgensen S.L."/>
            <person name="Dharamshi J."/>
            <person name="Homa F."/>
            <person name="Zaremba-Niedwiedzka K."/>
            <person name="Spang A."/>
            <person name="Wolf Y.I."/>
            <person name="Koonin E.V."/>
            <person name="Ettema T.J."/>
        </authorList>
    </citation>
    <scope>NUCLEOTIDE SEQUENCE</scope>
</reference>
<dbReference type="InterPro" id="IPR052050">
    <property type="entry name" value="SecEffector_AnkRepeat"/>
</dbReference>
<sequence length="504" mass="58559">MIHVQTIVDKSDIFKSSLQFIKMEHLKTYLDDSTSLIVFEFLINDDYTPFRCEDIINLKNKITEWDLCLYWAIENNRLEIFSYIHLEIASEGFITEEMWKESMHVAAKSGNIWIFNRILTVCGEIMQNGVATSAGMGGHLRMIQALEYSFGDLSDFIFEGAGKGGHLDIFITHLAKYNSSVISDAMQFRWDLMIRSVVKENHLHILEWIGEHPEKIEYEMNWKKCIYQSIYLNRFDIFKYSLSKISNMTDGKWNKIIKLCIAGDSAIEPRRIPKNALKMLKCIGSYDECKVDWTPHANSAIYHSQFDTFKYCLSKNVDIRSIDSMCIGCGGSIEIVNFIEHRTHVNWDGCLSSAVEHERISMIKHALRKYIKNWEKCMIAASEGRLSSLICIENELEKRNIYITTAVYNKCMLKATCSGHIEIVKHVSKHSYNWNQCMRDAAYFKHLDILKYSESQGADDWKGTLKNLNRFTTYNDEEIIKYLKSKISLYERCGPAKRRKLSHA</sequence>
<dbReference type="PANTHER" id="PTHR46586:SF3">
    <property type="entry name" value="ANKYRIN REPEAT-CONTAINING PROTEIN"/>
    <property type="match status" value="1"/>
</dbReference>